<evidence type="ECO:0000313" key="3">
    <source>
        <dbReference type="Proteomes" id="UP000063699"/>
    </source>
</evidence>
<evidence type="ECO:0000313" key="2">
    <source>
        <dbReference type="EMBL" id="ALG13019.1"/>
    </source>
</evidence>
<dbReference type="InterPro" id="IPR015915">
    <property type="entry name" value="Kelch-typ_b-propeller"/>
</dbReference>
<reference evidence="2 3" key="1">
    <citation type="submission" date="2015-07" db="EMBL/GenBank/DDBJ databases">
        <title>Genome sequencing of Kibdelosporangium phytohabitans.</title>
        <authorList>
            <person name="Qin S."/>
            <person name="Xing K."/>
        </authorList>
    </citation>
    <scope>NUCLEOTIDE SEQUENCE [LARGE SCALE GENOMIC DNA]</scope>
    <source>
        <strain evidence="2 3">KLBMP1111</strain>
    </source>
</reference>
<feature type="chain" id="PRO_5006036085" description="Galactose oxidase" evidence="1">
    <location>
        <begin position="19"/>
        <end position="320"/>
    </location>
</feature>
<protein>
    <recommendedName>
        <fullName evidence="4">Galactose oxidase</fullName>
    </recommendedName>
</protein>
<dbReference type="Pfam" id="PF01344">
    <property type="entry name" value="Kelch_1"/>
    <property type="match status" value="2"/>
</dbReference>
<dbReference type="InterPro" id="IPR006652">
    <property type="entry name" value="Kelch_1"/>
</dbReference>
<dbReference type="InterPro" id="IPR053256">
    <property type="entry name" value="Kelch_repeat-containing"/>
</dbReference>
<dbReference type="SUPFAM" id="SSF117281">
    <property type="entry name" value="Kelch motif"/>
    <property type="match status" value="1"/>
</dbReference>
<evidence type="ECO:0000256" key="1">
    <source>
        <dbReference type="SAM" id="SignalP"/>
    </source>
</evidence>
<feature type="signal peptide" evidence="1">
    <location>
        <begin position="1"/>
        <end position="18"/>
    </location>
</feature>
<gene>
    <name evidence="2" type="ORF">AOZ06_44690</name>
</gene>
<organism evidence="2 3">
    <name type="scientific">Kibdelosporangium phytohabitans</name>
    <dbReference type="NCBI Taxonomy" id="860235"/>
    <lineage>
        <taxon>Bacteria</taxon>
        <taxon>Bacillati</taxon>
        <taxon>Actinomycetota</taxon>
        <taxon>Actinomycetes</taxon>
        <taxon>Pseudonocardiales</taxon>
        <taxon>Pseudonocardiaceae</taxon>
        <taxon>Kibdelosporangium</taxon>
    </lineage>
</organism>
<sequence>MVIAFALILSACSTPAPAPTAQGKAPVPQAASAIAAGWERAAAAPVKLGEVGAAVFKGKIWTAGGFTADQQPTTKVLVFDPVNNYWRSGPDAPEAVHHPAMVAAGDKLYLIGGYVVPHDATAHVWVLDPSGQSWVAGPPLPEKRAAGAAAWDGKRVVFGGGTFVEGQPRGDVFALENDTWRRLGAFSKAREHLGAATDGNGTVWFLAGRNTSGPQADNDIVKGDTVSPTTPMPIARGGVAGFYAGEARGGCSAGGEDVQGTYGEVQCVNANGEVSNLPNLGIPRHGIGAVVVDNTAYVLLGGSKPNLVAMTDVVEKLPLS</sequence>
<keyword evidence="1" id="KW-0732">Signal</keyword>
<dbReference type="PANTHER" id="PTHR46773:SF5">
    <property type="entry name" value="OS04G0487100 PROTEIN"/>
    <property type="match status" value="1"/>
</dbReference>
<dbReference type="AlphaFoldDB" id="A0A0N9IE19"/>
<name>A0A0N9IE19_9PSEU</name>
<dbReference type="STRING" id="860235.AOZ06_44690"/>
<proteinExistence type="predicted"/>
<accession>A0A0N9IE19</accession>
<dbReference type="Proteomes" id="UP000063699">
    <property type="component" value="Chromosome"/>
</dbReference>
<dbReference type="PANTHER" id="PTHR46773">
    <property type="match status" value="1"/>
</dbReference>
<evidence type="ECO:0008006" key="4">
    <source>
        <dbReference type="Google" id="ProtNLM"/>
    </source>
</evidence>
<keyword evidence="3" id="KW-1185">Reference proteome</keyword>
<dbReference type="KEGG" id="kphy:AOZ06_44690"/>
<dbReference type="SMART" id="SM00612">
    <property type="entry name" value="Kelch"/>
    <property type="match status" value="2"/>
</dbReference>
<dbReference type="EMBL" id="CP012752">
    <property type="protein sequence ID" value="ALG13019.1"/>
    <property type="molecule type" value="Genomic_DNA"/>
</dbReference>
<dbReference type="Gene3D" id="2.120.10.80">
    <property type="entry name" value="Kelch-type beta propeller"/>
    <property type="match status" value="2"/>
</dbReference>